<organism evidence="2 3">
    <name type="scientific">Neodothiora populina</name>
    <dbReference type="NCBI Taxonomy" id="2781224"/>
    <lineage>
        <taxon>Eukaryota</taxon>
        <taxon>Fungi</taxon>
        <taxon>Dikarya</taxon>
        <taxon>Ascomycota</taxon>
        <taxon>Pezizomycotina</taxon>
        <taxon>Dothideomycetes</taxon>
        <taxon>Dothideomycetidae</taxon>
        <taxon>Dothideales</taxon>
        <taxon>Dothioraceae</taxon>
        <taxon>Neodothiora</taxon>
    </lineage>
</organism>
<evidence type="ECO:0000313" key="3">
    <source>
        <dbReference type="Proteomes" id="UP001562354"/>
    </source>
</evidence>
<feature type="compositionally biased region" description="Acidic residues" evidence="1">
    <location>
        <begin position="190"/>
        <end position="201"/>
    </location>
</feature>
<evidence type="ECO:0000313" key="2">
    <source>
        <dbReference type="EMBL" id="KAL1304188.1"/>
    </source>
</evidence>
<feature type="region of interest" description="Disordered" evidence="1">
    <location>
        <begin position="180"/>
        <end position="261"/>
    </location>
</feature>
<dbReference type="RefSeq" id="XP_069200463.1">
    <property type="nucleotide sequence ID" value="XM_069346082.1"/>
</dbReference>
<reference evidence="2 3" key="1">
    <citation type="submission" date="2024-07" db="EMBL/GenBank/DDBJ databases">
        <title>Draft sequence of the Neodothiora populina.</title>
        <authorList>
            <person name="Drown D.D."/>
            <person name="Schuette U.S."/>
            <person name="Buechlein A.B."/>
            <person name="Rusch D.R."/>
            <person name="Winton L.W."/>
            <person name="Adams G.A."/>
        </authorList>
    </citation>
    <scope>NUCLEOTIDE SEQUENCE [LARGE SCALE GENOMIC DNA]</scope>
    <source>
        <strain evidence="2 3">CPC 39397</strain>
    </source>
</reference>
<evidence type="ECO:0008006" key="4">
    <source>
        <dbReference type="Google" id="ProtNLM"/>
    </source>
</evidence>
<proteinExistence type="predicted"/>
<feature type="region of interest" description="Disordered" evidence="1">
    <location>
        <begin position="1"/>
        <end position="126"/>
    </location>
</feature>
<comment type="caution">
    <text evidence="2">The sequence shown here is derived from an EMBL/GenBank/DDBJ whole genome shotgun (WGS) entry which is preliminary data.</text>
</comment>
<dbReference type="EMBL" id="JBFMKM010000009">
    <property type="protein sequence ID" value="KAL1304188.1"/>
    <property type="molecule type" value="Genomic_DNA"/>
</dbReference>
<dbReference type="PANTHER" id="PTHR40644">
    <property type="entry name" value="UPF0653 PROTEIN C607.02C"/>
    <property type="match status" value="1"/>
</dbReference>
<gene>
    <name evidence="2" type="ORF">AAFC00_000611</name>
</gene>
<sequence length="314" mass="35586">MPHKHRRRDDNDAHYNLPPTSVARSLPVGKNAATVFTSSGKKSKTEKASKAQQGGEKEYSFDDTPKAFARLLQRQKATGRLPSGLDNGERASKKRKREEKDDGKKKKSSVNPPPPPKSKIEPVADVPKIMPGEKLRDFNARVDQALPVSGLARKGKIAGIKERRTKTEKRMHKMYDDWRKEDERIKEKAEEEAEEREEEQEEQKAMYGEDTLMPVMGGGKRRRRMIGEQKADKEDPWAELNKKRNAPKGLHDVAQAPPEFTVKPKEKFKMKNNARVDVLDVPNAAGSLKRREELGAERKSIIEQYRALMGRGSG</sequence>
<feature type="compositionally biased region" description="Basic and acidic residues" evidence="1">
    <location>
        <begin position="225"/>
        <end position="242"/>
    </location>
</feature>
<protein>
    <recommendedName>
        <fullName evidence="4">Urease accessory protein UreD</fullName>
    </recommendedName>
</protein>
<dbReference type="Proteomes" id="UP001562354">
    <property type="component" value="Unassembled WGS sequence"/>
</dbReference>
<feature type="compositionally biased region" description="Basic and acidic residues" evidence="1">
    <location>
        <begin position="43"/>
        <end position="65"/>
    </location>
</feature>
<name>A0ABR3PDG6_9PEZI</name>
<accession>A0ABR3PDG6</accession>
<dbReference type="GeneID" id="95974314"/>
<feature type="compositionally biased region" description="Basic and acidic residues" evidence="1">
    <location>
        <begin position="180"/>
        <end position="189"/>
    </location>
</feature>
<evidence type="ECO:0000256" key="1">
    <source>
        <dbReference type="SAM" id="MobiDB-lite"/>
    </source>
</evidence>
<keyword evidence="3" id="KW-1185">Reference proteome</keyword>
<dbReference type="PANTHER" id="PTHR40644:SF1">
    <property type="entry name" value="UPF0653 PROTEIN C607.02C"/>
    <property type="match status" value="1"/>
</dbReference>